<feature type="compositionally biased region" description="Acidic residues" evidence="1">
    <location>
        <begin position="91"/>
        <end position="112"/>
    </location>
</feature>
<keyword evidence="3" id="KW-1185">Reference proteome</keyword>
<dbReference type="Proteomes" id="UP001465755">
    <property type="component" value="Unassembled WGS sequence"/>
</dbReference>
<dbReference type="EMBL" id="JALJOQ010000019">
    <property type="protein sequence ID" value="KAK9809489.1"/>
    <property type="molecule type" value="Genomic_DNA"/>
</dbReference>
<name>A0AAW1PNH2_9CHLO</name>
<gene>
    <name evidence="2" type="ORF">WJX73_003858</name>
</gene>
<sequence length="1019" mass="112957">MQDKPGRNAGQTWRNPARDLDFPDCGWTLPDGRLFAYPSTEAWLAKSAICIKSLQKHTRFIPQRDIKNRRRAYSPRSRNRWAGMAGKRQDDDEDDYLPDLCDSDTSDSEAEFSEAAAHWASDGSDESPWQFLGFESAGNSGVPFCQAAASSSSVSAVAQEQQADDFNEDGQGFWDADDSASDSEPADPLEVDWSEWEPYIGNHGDAALLRELVVLLYQLPNMVRAVHKKHWHDVTVQVMRWVIASSKENQGWKKQQCKTCRQRTSSKKKTRSCAQCGDARNQSLRNTPWYMFGGPHCQIGKTYAKTLTGMCCAHLGLAHFVLTQTKNAHVPNLVAGVADYFTGIDGLPHPRLKVQSVPTGGGYRRRWTQMAADLRSCTWVFSFNSHHELDTIAAMSKKLWEHGHRPFFSLDEADASLRTLMRYKKTEWQLDALLWQRPYMVQNPEKFSIIAGVTVAYGQPVQLAPPCGLQTVTSTPLSTLLYMSGSEGAMYGMQLRDWAWPGVWADYVNIETDCCFIPIPELDLRRDNCYWHDYEGIAVKHLAKHCAIGCNQVVLVGNPYVFADGGAVKMVQQVQGAMQAQGLEIVGLVFHGSGYELVGPDGVWRKNPRVPFRQAMQEARKLAGARTVIVAGTADSLSRSLSVVSQLGDFVCPPTMVMAVHPVGRSIEQFFQAASRSTGDLKGSLHALGLDKVDLLARPLDLAGCKCFPKLCRLVYDEYQRTQDLQATLRMEVDMEHDLALQFRRGDDKRRKLSFGLDLLFRRCTLARTTTGPQTGTRAAPQGPRTLYLQGTREVVLHGLVPSVVHDCAASSRTVVLTRVQVVPLDCSPEDLAVASMTEASAIPRQVRKCLACPRVGYVDSYSRSHLAKLPDYYLRDNIRAKLPKGKVFFRAFAEGGRVYASTITLLHTPQEAARLLRAQGPVVWHAFQYSGQLSRETLSEPLTAVRLQVVQLHLDQVPSSADAEQEQPAAAMMSLAEAADEAAATAAAAPAENANISRLQRQTADPLPVGPGQWQGTP</sequence>
<feature type="region of interest" description="Disordered" evidence="1">
    <location>
        <begin position="65"/>
        <end position="124"/>
    </location>
</feature>
<comment type="caution">
    <text evidence="2">The sequence shown here is derived from an EMBL/GenBank/DDBJ whole genome shotgun (WGS) entry which is preliminary data.</text>
</comment>
<evidence type="ECO:0000256" key="1">
    <source>
        <dbReference type="SAM" id="MobiDB-lite"/>
    </source>
</evidence>
<evidence type="ECO:0000313" key="3">
    <source>
        <dbReference type="Proteomes" id="UP001465755"/>
    </source>
</evidence>
<protein>
    <submittedName>
        <fullName evidence="2">Uncharacterized protein</fullName>
    </submittedName>
</protein>
<accession>A0AAW1PNH2</accession>
<reference evidence="2 3" key="1">
    <citation type="journal article" date="2024" name="Nat. Commun.">
        <title>Phylogenomics reveals the evolutionary origins of lichenization in chlorophyte algae.</title>
        <authorList>
            <person name="Puginier C."/>
            <person name="Libourel C."/>
            <person name="Otte J."/>
            <person name="Skaloud P."/>
            <person name="Haon M."/>
            <person name="Grisel S."/>
            <person name="Petersen M."/>
            <person name="Berrin J.G."/>
            <person name="Delaux P.M."/>
            <person name="Dal Grande F."/>
            <person name="Keller J."/>
        </authorList>
    </citation>
    <scope>NUCLEOTIDE SEQUENCE [LARGE SCALE GENOMIC DNA]</scope>
    <source>
        <strain evidence="2 3">SAG 2036</strain>
    </source>
</reference>
<evidence type="ECO:0000313" key="2">
    <source>
        <dbReference type="EMBL" id="KAK9809489.1"/>
    </source>
</evidence>
<feature type="compositionally biased region" description="Acidic residues" evidence="1">
    <location>
        <begin position="175"/>
        <end position="188"/>
    </location>
</feature>
<feature type="region of interest" description="Disordered" evidence="1">
    <location>
        <begin position="156"/>
        <end position="188"/>
    </location>
</feature>
<feature type="region of interest" description="Disordered" evidence="1">
    <location>
        <begin position="982"/>
        <end position="1019"/>
    </location>
</feature>
<feature type="compositionally biased region" description="Low complexity" evidence="1">
    <location>
        <begin position="982"/>
        <end position="995"/>
    </location>
</feature>
<proteinExistence type="predicted"/>
<organism evidence="2 3">
    <name type="scientific">Symbiochloris irregularis</name>
    <dbReference type="NCBI Taxonomy" id="706552"/>
    <lineage>
        <taxon>Eukaryota</taxon>
        <taxon>Viridiplantae</taxon>
        <taxon>Chlorophyta</taxon>
        <taxon>core chlorophytes</taxon>
        <taxon>Trebouxiophyceae</taxon>
        <taxon>Trebouxiales</taxon>
        <taxon>Trebouxiaceae</taxon>
        <taxon>Symbiochloris</taxon>
    </lineage>
</organism>
<feature type="compositionally biased region" description="Basic residues" evidence="1">
    <location>
        <begin position="67"/>
        <end position="79"/>
    </location>
</feature>
<dbReference type="AlphaFoldDB" id="A0AAW1PNH2"/>